<dbReference type="RefSeq" id="WP_188147398.1">
    <property type="nucleotide sequence ID" value="NZ_JACSVK010000008.1"/>
</dbReference>
<feature type="non-terminal residue" evidence="1">
    <location>
        <position position="1"/>
    </location>
</feature>
<organism evidence="1 2">
    <name type="scientific">Acinetobacter baumannii</name>
    <dbReference type="NCBI Taxonomy" id="470"/>
    <lineage>
        <taxon>Bacteria</taxon>
        <taxon>Pseudomonadati</taxon>
        <taxon>Pseudomonadota</taxon>
        <taxon>Gammaproteobacteria</taxon>
        <taxon>Moraxellales</taxon>
        <taxon>Moraxellaceae</taxon>
        <taxon>Acinetobacter</taxon>
        <taxon>Acinetobacter calcoaceticus/baumannii complex</taxon>
    </lineage>
</organism>
<evidence type="ECO:0008006" key="3">
    <source>
        <dbReference type="Google" id="ProtNLM"/>
    </source>
</evidence>
<evidence type="ECO:0000313" key="2">
    <source>
        <dbReference type="Proteomes" id="UP000634608"/>
    </source>
</evidence>
<comment type="caution">
    <text evidence="1">The sequence shown here is derived from an EMBL/GenBank/DDBJ whole genome shotgun (WGS) entry which is preliminary data.</text>
</comment>
<protein>
    <recommendedName>
        <fullName evidence="3">Choline transporter</fullName>
    </recommendedName>
</protein>
<reference evidence="1" key="1">
    <citation type="submission" date="2020-08" db="EMBL/GenBank/DDBJ databases">
        <title>Diversity of carbapenem-resistant Acinetobacter baumannii and bacteriophage-mediated spread of the Oxa23 carbapenemase.</title>
        <authorList>
            <person name="Abouelfetouh A."/>
            <person name="Mattock J."/>
            <person name="Turner D."/>
            <person name="Li E."/>
            <person name="Evans B.A."/>
        </authorList>
    </citation>
    <scope>NUCLEOTIDE SEQUENCE</scope>
    <source>
        <strain evidence="1">A86</strain>
    </source>
</reference>
<proteinExistence type="predicted"/>
<evidence type="ECO:0000313" key="1">
    <source>
        <dbReference type="EMBL" id="MBD0219179.1"/>
    </source>
</evidence>
<sequence length="45" mass="5546">YFQAEVFLREGGQNYDVMDWTQEDLIQDIIDQYERHLHFLNIVRS</sequence>
<gene>
    <name evidence="1" type="ORF">IAG11_04625</name>
</gene>
<dbReference type="EMBL" id="JACSVK010000008">
    <property type="protein sequence ID" value="MBD0219179.1"/>
    <property type="molecule type" value="Genomic_DNA"/>
</dbReference>
<accession>A0A8I0F633</accession>
<name>A0A8I0F633_ACIBA</name>
<dbReference type="AlphaFoldDB" id="A0A8I0F633"/>
<dbReference type="Proteomes" id="UP000634608">
    <property type="component" value="Unassembled WGS sequence"/>
</dbReference>